<organism evidence="3 4">
    <name type="scientific">Amphibalanus amphitrite</name>
    <name type="common">Striped barnacle</name>
    <name type="synonym">Balanus amphitrite</name>
    <dbReference type="NCBI Taxonomy" id="1232801"/>
    <lineage>
        <taxon>Eukaryota</taxon>
        <taxon>Metazoa</taxon>
        <taxon>Ecdysozoa</taxon>
        <taxon>Arthropoda</taxon>
        <taxon>Crustacea</taxon>
        <taxon>Multicrustacea</taxon>
        <taxon>Cirripedia</taxon>
        <taxon>Thoracica</taxon>
        <taxon>Thoracicalcarea</taxon>
        <taxon>Balanomorpha</taxon>
        <taxon>Balanoidea</taxon>
        <taxon>Balanidae</taxon>
        <taxon>Amphibalaninae</taxon>
        <taxon>Amphibalanus</taxon>
    </lineage>
</organism>
<dbReference type="Proteomes" id="UP000440578">
    <property type="component" value="Unassembled WGS sequence"/>
</dbReference>
<dbReference type="InterPro" id="IPR045802">
    <property type="entry name" value="GRV2/DNAJC13_N"/>
</dbReference>
<name>A0A6A4VNG3_AMPAM</name>
<keyword evidence="4" id="KW-1185">Reference proteome</keyword>
<dbReference type="PROSITE" id="PS50076">
    <property type="entry name" value="DNAJ_2"/>
    <property type="match status" value="1"/>
</dbReference>
<proteinExistence type="predicted"/>
<dbReference type="EMBL" id="VIIS01001582">
    <property type="protein sequence ID" value="KAF0296106.1"/>
    <property type="molecule type" value="Genomic_DNA"/>
</dbReference>
<evidence type="ECO:0000313" key="4">
    <source>
        <dbReference type="Proteomes" id="UP000440578"/>
    </source>
</evidence>
<dbReference type="InterPro" id="IPR011989">
    <property type="entry name" value="ARM-like"/>
</dbReference>
<dbReference type="GO" id="GO:0007032">
    <property type="term" value="P:endosome organization"/>
    <property type="evidence" value="ECO:0007669"/>
    <property type="project" value="InterPro"/>
</dbReference>
<dbReference type="SMART" id="SM00271">
    <property type="entry name" value="DnaJ"/>
    <property type="match status" value="1"/>
</dbReference>
<sequence length="2212" mass="248900">MADKPKLKNNRDVACFFLTKHSWKGKFRRIFSIGTMGVSTYNPSSMEATNQWLYEDFLGIVPAARGGSPHEFTILVRKGKKSETMRFSSEHRAELITEALRYRAGFGEPQEETFRCNGFKHHWSEQRVPVVLEAGPCSLDQRHPATGALVASYAYKDVEAVVPVSDYPGGFIVICGRFGRMHLFASEKRDTVLRLMVDKAARCVGVNVTSRKEAVSLGYFTEHRLGHYSTDEHLTSLAEFTVQKQSARHPDPVRRTLCLTETCLLERDPASYSVCTLRPLSHVFALVRHQESAQTFSVEYNDGQVRSYLSTDRDSLLASLLDSVRAAGNVDVHVRSTPTPRGHRLGPLFTPVEEEVESMHLKLLQQQPPSWTAADAVARFNANVSYSGLLHAVTGDSLFAENKERLINAALTSLLQREGDQGALPATVVEAQFHALRRLVASKAGFAAFTQLPGFREQIGLKVVRALKRDCDAITHAALDMLAALLQPMHADYDLKQEQLNKTSLLSSKVFLEKLLDVWSAHVRQGTGALVVSAFLDFLTYGLCAPYSETTDGAQFDSLLELVAARGRSLFKLFLHPSLAIVKGAGLVMRAIIGEGDAATAERMQDLALAEGALPRHLHTALFTQSADGRLLTHRQLSRQLITLWCTGHQTATDLLARTVPPGLLAFLDSEESVPADDVERLNTRDNLQLATDQAGRPVNPHLRALNQQIRNAEKFVEKHVEVALQHWRTRMGYEKTTEEKVRERPVVLRRRRERVKSEKNWRLFYYQFNRDHALPHLIWNFKTREELREALENEMRNFSTDRDLGGSVEISWNHTEFEVQYHCLQDEIQIGDYYLRLLLEQDEARQLDDSPIRKSFEFFSDLYHRFLLTPKVAMKCMCLQAMAIVYGRHHEDIGHFSDTKYIVSMLERCTDRAERDRLILFISKLILNQRNVKDVLDAGGVKVLADLVTLSHLHTSRAYVPTQSNVIEYGEADAESGEREWYFKPADGDRQDRQGPYTFKEMRGFWEDGTLSARSRCWAQGMDGWRSLQAVPQLRWTLLATGQAVMNETDMAVTILNIFITMCDFYPSRDADGAVIRPLPRVKRLLSEPSCLPHIVQLLLTFDPILVEKVATLLTAVVRDNPVASKLYLTGVYFFILMYTGSNVQPIAKFLQLTHTSQAFRSEEQKGSDLMQRSILGQLVPEAMVCYLHNYGAEKFAQIYLGEFDTPEVIWNNQMRKMMIGRIAAHLADFSPRLRSNTRAIYQYCPMPHVVYPQLESELFCSIFYLRHLCDTSRFPDWPIGDPVALLKDVLLAWKREVEKKPPSMSVDDALGVLGLEPGQSHDQNHVRKAYFRLAQKYHPDKNPDGRDKFEDVNRAYEFLCSRSARTVDGPDPHNIVLILRTQSILFSRYGDELRPYKYAGYPMLVATIRMETEDDQLFSKAAPLLSAAAEVAYYTVRCSALNAEELRRERGLELLQSAYNRCCSVLSKSSRPEDVAVQVCSHVSRCYTVAAQFQQCRDKLIEMPQIIQDLCRVLYYKRLTHLCVIGVECVSAFAADSILQLHMMQAGVLWHLLLFLFYYDFTLDEGGVEKSESSNQQEAANTLAKKSLLALARLAGYLTGDEETPPNKAIDAALMAMLTPYLVHLLRQYKMNEVLKLLNSNTESPYIIWDNSTRTELREFLKEQQTSKIRTGESDPNFGAEFRFSAHKDELVVGNIFVRVYNQQPSFPLENPKGLAIDLLDFIGSLAQYLHSLQAMAASPADTSDASGTKVKHAEMALEALANVIQNNPGVEFQCIGHFSLLFGLLRLEGMTGVQQRALNAISCVTGNQECVNDIAASEVVTSLLLLLHSLPSALLQSLDTLHALMSNTKIVKDSMSRGAVIYLLDLFCNATHPDVRNKTAELLAKMLADKLVGPKVRLTLLRFLPPLYMDAMRDSPESSVHMFESVQENPELIWNDEAREKICDTVRRLKVAFYQKQRADPNATWKLPDNFAVQFTNVQQAPPGQPDVLEMVATATVQLLHAQPALLDALPAQGHIPRLFKAMNGKNDGVLRACLMIVHQLADNEACTKSIGQSECISPLVHAMKARRDMVGVACDTLYRLFSRDSEPLVQQALDAKLVQYLLTLLDGRLESDNPAAVKAQIVKALKAMTRSLQHGEQVSAILNRSQVWPEYRDQKHDLFITSTTTAGYLTGGTPGVAGYLTAGTAKMMPDTPPDVDHEESFNTSGGLL</sequence>
<dbReference type="GO" id="GO:0010008">
    <property type="term" value="C:endosome membrane"/>
    <property type="evidence" value="ECO:0007669"/>
    <property type="project" value="TreeGrafter"/>
</dbReference>
<dbReference type="Gene3D" id="1.10.287.110">
    <property type="entry name" value="DnaJ domain"/>
    <property type="match status" value="1"/>
</dbReference>
<dbReference type="SUPFAM" id="SSF46565">
    <property type="entry name" value="Chaperone J-domain"/>
    <property type="match status" value="1"/>
</dbReference>
<dbReference type="Pfam" id="PF00226">
    <property type="entry name" value="DnaJ"/>
    <property type="match status" value="1"/>
</dbReference>
<accession>A0A6A4VNG3</accession>
<dbReference type="SMART" id="SM00185">
    <property type="entry name" value="ARM"/>
    <property type="match status" value="5"/>
</dbReference>
<dbReference type="PANTHER" id="PTHR36983:SF2">
    <property type="entry name" value="DNAJ HOMOLOG SUBFAMILY C MEMBER 13"/>
    <property type="match status" value="1"/>
</dbReference>
<dbReference type="PANTHER" id="PTHR36983">
    <property type="entry name" value="DNAJ HOMOLOG SUBFAMILY C MEMBER 13"/>
    <property type="match status" value="1"/>
</dbReference>
<dbReference type="CDD" id="cd06257">
    <property type="entry name" value="DnaJ"/>
    <property type="match status" value="1"/>
</dbReference>
<dbReference type="InterPro" id="IPR000225">
    <property type="entry name" value="Armadillo"/>
</dbReference>
<dbReference type="FunFam" id="1.10.287.110:FF:000007">
    <property type="entry name" value="DnaJ (Hsp40) homolog, subfamily C, member 13"/>
    <property type="match status" value="1"/>
</dbReference>
<dbReference type="InterPro" id="IPR025640">
    <property type="entry name" value="GYF_2"/>
</dbReference>
<dbReference type="GO" id="GO:0006898">
    <property type="term" value="P:receptor-mediated endocytosis"/>
    <property type="evidence" value="ECO:0007669"/>
    <property type="project" value="TreeGrafter"/>
</dbReference>
<dbReference type="OrthoDB" id="69656at2759"/>
<dbReference type="InterPro" id="IPR044978">
    <property type="entry name" value="GRV2/DNAJC13"/>
</dbReference>
<dbReference type="Gene3D" id="1.25.10.10">
    <property type="entry name" value="Leucine-rich Repeat Variant"/>
    <property type="match status" value="2"/>
</dbReference>
<feature type="domain" description="J" evidence="2">
    <location>
        <begin position="1310"/>
        <end position="1392"/>
    </location>
</feature>
<dbReference type="InterPro" id="IPR001623">
    <property type="entry name" value="DnaJ_domain"/>
</dbReference>
<dbReference type="InterPro" id="IPR016024">
    <property type="entry name" value="ARM-type_fold"/>
</dbReference>
<dbReference type="SUPFAM" id="SSF48371">
    <property type="entry name" value="ARM repeat"/>
    <property type="match status" value="2"/>
</dbReference>
<evidence type="ECO:0000313" key="3">
    <source>
        <dbReference type="EMBL" id="KAF0296106.1"/>
    </source>
</evidence>
<gene>
    <name evidence="3" type="primary">DNAJC13</name>
    <name evidence="3" type="ORF">FJT64_006432</name>
</gene>
<evidence type="ECO:0000256" key="1">
    <source>
        <dbReference type="SAM" id="MobiDB-lite"/>
    </source>
</evidence>
<dbReference type="GO" id="GO:2000641">
    <property type="term" value="P:regulation of early endosome to late endosome transport"/>
    <property type="evidence" value="ECO:0007669"/>
    <property type="project" value="InterPro"/>
</dbReference>
<reference evidence="3 4" key="1">
    <citation type="submission" date="2019-07" db="EMBL/GenBank/DDBJ databases">
        <title>Draft genome assembly of a fouling barnacle, Amphibalanus amphitrite (Darwin, 1854): The first reference genome for Thecostraca.</title>
        <authorList>
            <person name="Kim W."/>
        </authorList>
    </citation>
    <scope>NUCLEOTIDE SEQUENCE [LARGE SCALE GENOMIC DNA]</scope>
    <source>
        <strain evidence="3">SNU_AA5</strain>
        <tissue evidence="3">Soma without cirri and trophi</tissue>
    </source>
</reference>
<comment type="caution">
    <text evidence="3">The sequence shown here is derived from an EMBL/GenBank/DDBJ whole genome shotgun (WGS) entry which is preliminary data.</text>
</comment>
<protein>
    <submittedName>
        <fullName evidence="3">DnaJ subfamily C member 13</fullName>
    </submittedName>
</protein>
<feature type="region of interest" description="Disordered" evidence="1">
    <location>
        <begin position="2193"/>
        <end position="2212"/>
    </location>
</feature>
<dbReference type="Pfam" id="PF19432">
    <property type="entry name" value="RME-8_N"/>
    <property type="match status" value="1"/>
</dbReference>
<evidence type="ECO:0000259" key="2">
    <source>
        <dbReference type="PROSITE" id="PS50076"/>
    </source>
</evidence>
<dbReference type="Pfam" id="PF14237">
    <property type="entry name" value="GYF_2"/>
    <property type="match status" value="1"/>
</dbReference>
<dbReference type="InterPro" id="IPR036869">
    <property type="entry name" value="J_dom_sf"/>
</dbReference>